<evidence type="ECO:0000259" key="2">
    <source>
        <dbReference type="SMART" id="SM00670"/>
    </source>
</evidence>
<comment type="caution">
    <text evidence="3">The sequence shown here is derived from an EMBL/GenBank/DDBJ whole genome shotgun (WGS) entry which is preliminary data.</text>
</comment>
<dbReference type="InterPro" id="IPR029060">
    <property type="entry name" value="PIN-like_dom_sf"/>
</dbReference>
<feature type="domain" description="PIN" evidence="2">
    <location>
        <begin position="651"/>
        <end position="766"/>
    </location>
</feature>
<keyword evidence="4" id="KW-1185">Reference proteome</keyword>
<dbReference type="Proteomes" id="UP001516061">
    <property type="component" value="Unassembled WGS sequence"/>
</dbReference>
<sequence>MSLTLKRTVLHPVLMIESEVRYRTLRRPTVIEKMVLRLILAASGDARLAERGLASVFEQELGLLDAARLIEPAVRDLHDVNLLHPPAPLHGLSLAECQTLLDEPLDRWQLDARAEDCLRRGWIPRRAQTCTVHHVFDPISREMRLDDSIARGPVRSNTTAPPWLPIPEVTAEDLSGQVRARLPEEKHDWRTVDTEILDIRCATPHRDGRPVQLEITVAPDGTVTARAPQSASVQRWLGQTEPESLWPLLAGLLSTPTGSGSPGAVVSPDELASLDRVGPAREPKPRQLDLPAQDAGNGLEVIEWLNDRSSRLPIARPAALPASWTSMRIQAPGKPPEISLAGAMRLHWAGHPRTIPVQGWMNPQTPQAVELVTRLTQAIGHALAGMAAPAAEVMRLWFEPPSQVLAAWARHADGLDDAARMNSLAQLLQEMARRQPPEQIAAEPNFGPQLQALLSRRSPIDDETGRQRHLAGTLALLQAVRSWPESLHAQIAQRVVDALPPLRQLAEARALRKALGNDTLTLPATLLSPSLREDLLEAALDEQPSGCGPHLLSRPIQQFITHWKQLRRDIDPVLLDTRPDLDSPAPEWRRAVIRRVARLEAAVQDGRRHIETLSQHLGQVPAQLQPLDARLYAIADWLEQHLAPALPRNEPVRVLDTSVLMEAPQLLDRVPGTIRLVLPRRVIQELDGLKRTRPDEDDANRSRQAAQARAAIAAIERHQARLTHEPDHPELWPEQAMSSDECILSAAIFWARSEVRLWSTDRNLRNLAQSCGIGAEEAPRFGPAARPRTSEKRP</sequence>
<dbReference type="Pfam" id="PF13638">
    <property type="entry name" value="PIN_4"/>
    <property type="match status" value="1"/>
</dbReference>
<dbReference type="SUPFAM" id="SSF88723">
    <property type="entry name" value="PIN domain-like"/>
    <property type="match status" value="1"/>
</dbReference>
<dbReference type="EMBL" id="JABSNM010000022">
    <property type="protein sequence ID" value="NRT58067.1"/>
    <property type="molecule type" value="Genomic_DNA"/>
</dbReference>
<protein>
    <submittedName>
        <fullName evidence="3">rRNA-processing protein FCF1</fullName>
    </submittedName>
</protein>
<evidence type="ECO:0000313" key="3">
    <source>
        <dbReference type="EMBL" id="NRT58067.1"/>
    </source>
</evidence>
<dbReference type="RefSeq" id="WP_173807095.1">
    <property type="nucleotide sequence ID" value="NZ_JABSNM010000022.1"/>
</dbReference>
<organism evidence="3 4">
    <name type="scientific">Sphaerotilus uruguayifluvii</name>
    <dbReference type="NCBI Taxonomy" id="2735897"/>
    <lineage>
        <taxon>Bacteria</taxon>
        <taxon>Pseudomonadati</taxon>
        <taxon>Pseudomonadota</taxon>
        <taxon>Betaproteobacteria</taxon>
        <taxon>Burkholderiales</taxon>
        <taxon>Sphaerotilaceae</taxon>
        <taxon>Sphaerotilus</taxon>
    </lineage>
</organism>
<dbReference type="InterPro" id="IPR002716">
    <property type="entry name" value="PIN_dom"/>
</dbReference>
<name>A0ABX2G6X6_9BURK</name>
<reference evidence="3 4" key="1">
    <citation type="submission" date="2020-05" db="EMBL/GenBank/DDBJ databases">
        <title>Genomic Encyclopedia of Type Strains, Phase IV (KMG-V): Genome sequencing to study the core and pangenomes of soil and plant-associated prokaryotes.</title>
        <authorList>
            <person name="Whitman W."/>
        </authorList>
    </citation>
    <scope>NUCLEOTIDE SEQUENCE [LARGE SCALE GENOMIC DNA]</scope>
    <source>
        <strain evidence="3 4">C29</strain>
    </source>
</reference>
<feature type="region of interest" description="Disordered" evidence="1">
    <location>
        <begin position="775"/>
        <end position="794"/>
    </location>
</feature>
<gene>
    <name evidence="3" type="ORF">HNQ01_003833</name>
</gene>
<evidence type="ECO:0000256" key="1">
    <source>
        <dbReference type="SAM" id="MobiDB-lite"/>
    </source>
</evidence>
<proteinExistence type="predicted"/>
<accession>A0ABX2G6X6</accession>
<evidence type="ECO:0000313" key="4">
    <source>
        <dbReference type="Proteomes" id="UP001516061"/>
    </source>
</evidence>
<dbReference type="Gene3D" id="3.40.50.1010">
    <property type="entry name" value="5'-nuclease"/>
    <property type="match status" value="1"/>
</dbReference>
<dbReference type="SMART" id="SM00670">
    <property type="entry name" value="PINc"/>
    <property type="match status" value="1"/>
</dbReference>